<dbReference type="EMBL" id="BAABCS010000021">
    <property type="protein sequence ID" value="GAA4057740.1"/>
    <property type="molecule type" value="Genomic_DNA"/>
</dbReference>
<gene>
    <name evidence="1" type="ORF">GCM10022388_25600</name>
</gene>
<evidence type="ECO:0000313" key="2">
    <source>
        <dbReference type="Proteomes" id="UP001500426"/>
    </source>
</evidence>
<accession>A0ABP7V2A6</accession>
<dbReference type="Proteomes" id="UP001500426">
    <property type="component" value="Unassembled WGS sequence"/>
</dbReference>
<proteinExistence type="predicted"/>
<organism evidence="1 2">
    <name type="scientific">Flavobacterium chungnamense</name>
    <dbReference type="NCBI Taxonomy" id="706182"/>
    <lineage>
        <taxon>Bacteria</taxon>
        <taxon>Pseudomonadati</taxon>
        <taxon>Bacteroidota</taxon>
        <taxon>Flavobacteriia</taxon>
        <taxon>Flavobacteriales</taxon>
        <taxon>Flavobacteriaceae</taxon>
        <taxon>Flavobacterium</taxon>
    </lineage>
</organism>
<keyword evidence="2" id="KW-1185">Reference proteome</keyword>
<name>A0ABP7V2A6_9FLAO</name>
<sequence>MIINSLESFQTLSPFDYDSFISHYNRFFSTYKEIIDNYDNSKINVEKENYLKDPYFALYIIDNKAKVKCITAKVKWVFPINGEFKKLKYQSVHIGTTKQLGTDIESADLLNIAKIRIREYFNEKSPNTPVDLEMLKSNMEIGELSEKLRRYKDRIIAELNPTFYISKVSNKSSYKSIVANIKWGFPYPGRTINPRYISFYIGSENEISEDIKSADFINKIKPKVLEYLHKNLYSGSNYNIKK</sequence>
<protein>
    <submittedName>
        <fullName evidence="1">Uncharacterized protein</fullName>
    </submittedName>
</protein>
<reference evidence="2" key="1">
    <citation type="journal article" date="2019" name="Int. J. Syst. Evol. Microbiol.">
        <title>The Global Catalogue of Microorganisms (GCM) 10K type strain sequencing project: providing services to taxonomists for standard genome sequencing and annotation.</title>
        <authorList>
            <consortium name="The Broad Institute Genomics Platform"/>
            <consortium name="The Broad Institute Genome Sequencing Center for Infectious Disease"/>
            <person name="Wu L."/>
            <person name="Ma J."/>
        </authorList>
    </citation>
    <scope>NUCLEOTIDE SEQUENCE [LARGE SCALE GENOMIC DNA]</scope>
    <source>
        <strain evidence="2">JCM 17068</strain>
    </source>
</reference>
<evidence type="ECO:0000313" key="1">
    <source>
        <dbReference type="EMBL" id="GAA4057740.1"/>
    </source>
</evidence>
<comment type="caution">
    <text evidence="1">The sequence shown here is derived from an EMBL/GenBank/DDBJ whole genome shotgun (WGS) entry which is preliminary data.</text>
</comment>